<reference evidence="1" key="1">
    <citation type="submission" date="2019-10" db="EMBL/GenBank/DDBJ databases">
        <authorList>
            <person name="Ross D.E."/>
            <person name="Gulliver D."/>
        </authorList>
    </citation>
    <scope>NUCLEOTIDE SEQUENCE</scope>
    <source>
        <strain evidence="1">DER-2019</strain>
    </source>
</reference>
<dbReference type="AlphaFoldDB" id="A0A923I3W9"/>
<name>A0A923I3W9_9FIRM</name>
<dbReference type="EMBL" id="WJBD01000019">
    <property type="protein sequence ID" value="MBC3889483.1"/>
    <property type="molecule type" value="Genomic_DNA"/>
</dbReference>
<dbReference type="RefSeq" id="WP_148568479.1">
    <property type="nucleotide sequence ID" value="NZ_RXYA01000018.1"/>
</dbReference>
<organism evidence="1 2">
    <name type="scientific">Acetobacterium paludosum</name>
    <dbReference type="NCBI Taxonomy" id="52693"/>
    <lineage>
        <taxon>Bacteria</taxon>
        <taxon>Bacillati</taxon>
        <taxon>Bacillota</taxon>
        <taxon>Clostridia</taxon>
        <taxon>Eubacteriales</taxon>
        <taxon>Eubacteriaceae</taxon>
        <taxon>Acetobacterium</taxon>
    </lineage>
</organism>
<keyword evidence="2" id="KW-1185">Reference proteome</keyword>
<reference evidence="1" key="2">
    <citation type="submission" date="2020-10" db="EMBL/GenBank/DDBJ databases">
        <title>Comparative genomics of the Acetobacterium genus.</title>
        <authorList>
            <person name="Marshall C."/>
            <person name="May H."/>
            <person name="Norman S."/>
        </authorList>
    </citation>
    <scope>NUCLEOTIDE SEQUENCE</scope>
    <source>
        <strain evidence="1">DER-2019</strain>
    </source>
</reference>
<accession>A0A923I3W9</accession>
<comment type="caution">
    <text evidence="1">The sequence shown here is derived from an EMBL/GenBank/DDBJ whole genome shotgun (WGS) entry which is preliminary data.</text>
</comment>
<proteinExistence type="predicted"/>
<protein>
    <submittedName>
        <fullName evidence="1">Uncharacterized protein</fullName>
    </submittedName>
</protein>
<gene>
    <name evidence="1" type="ORF">GH810_14300</name>
</gene>
<evidence type="ECO:0000313" key="1">
    <source>
        <dbReference type="EMBL" id="MBC3889483.1"/>
    </source>
</evidence>
<sequence length="115" mass="13161">MICKAKVKETATGWQSELIGINLLVAKQGETYQLLEVETIFIDEFAGIIWEKYGDENYTDDVWIAGMRISRKKTLKEACPNKREFMDSVQENCEGFGFTDDEIEILDSRALEAKV</sequence>
<evidence type="ECO:0000313" key="2">
    <source>
        <dbReference type="Proteomes" id="UP000616595"/>
    </source>
</evidence>
<dbReference type="Proteomes" id="UP000616595">
    <property type="component" value="Unassembled WGS sequence"/>
</dbReference>